<sequence>MSGGDDRSAFVILVDDEKDVRLSYAQSLDLAGFAVRAFASAEGALDLVGHSFAGVVVSDIRMAGMDGMTLLGRVRAIDPDIPVILVTGHADTPLAVSAMRDGAYDFIEKPCSAQHLADVVVRAMDRRRLVLENRRLRALADGRRDSIEARLQGRVPTMVDLRYRIRALANAAADVLVIGDTGTGKEVVARTLHDVSDRASRPFVVVDCAALPTSLAESELFGHEAGVFPGAARARFGKFEQAHGGTVLLDEIAALPLDLQARLLRVIQDRTVTRIGAHAPVSIDVRFIATSKTEPEADVAAGGLRADLFYRLGVATLRVPPLSQRREDVPLLFLQLVSEAAARLGREEPAVPQTVVADIARRPWPGNLRELRNAAERYVLGLGIAPLTGGESEAAGGARLADRVADYERSLIAGALALSGGSLKSVYEQLGISRKTLYEKMQKYGLDKRDYGFGADDPEDASAADPATAP</sequence>
<dbReference type="EMBL" id="CP113520">
    <property type="protein sequence ID" value="WAJ26935.1"/>
    <property type="molecule type" value="Genomic_DNA"/>
</dbReference>
<evidence type="ECO:0000313" key="1">
    <source>
        <dbReference type="EMBL" id="WAJ26935.1"/>
    </source>
</evidence>
<keyword evidence="2" id="KW-1185">Reference proteome</keyword>
<reference evidence="1" key="1">
    <citation type="submission" date="2022-11" db="EMBL/GenBank/DDBJ databases">
        <title>beta-Carotene-producing bacterium, Jeongeuplla avenae sp. nov., alleviates the salt stress of Arabidopsis seedlings.</title>
        <authorList>
            <person name="Jiang L."/>
            <person name="Lee J."/>
        </authorList>
    </citation>
    <scope>NUCLEOTIDE SEQUENCE</scope>
    <source>
        <strain evidence="1">DY_R2A_6</strain>
    </source>
</reference>
<organism evidence="1 2">
    <name type="scientific">Antarcticirhabdus aurantiaca</name>
    <dbReference type="NCBI Taxonomy" id="2606717"/>
    <lineage>
        <taxon>Bacteria</taxon>
        <taxon>Pseudomonadati</taxon>
        <taxon>Pseudomonadota</taxon>
        <taxon>Alphaproteobacteria</taxon>
        <taxon>Hyphomicrobiales</taxon>
        <taxon>Aurantimonadaceae</taxon>
        <taxon>Antarcticirhabdus</taxon>
    </lineage>
</organism>
<protein>
    <submittedName>
        <fullName evidence="1">Sigma-54 dependent transcriptional regulator</fullName>
    </submittedName>
</protein>
<name>A0ACD4NJ54_9HYPH</name>
<dbReference type="Proteomes" id="UP001163223">
    <property type="component" value="Chromosome"/>
</dbReference>
<proteinExistence type="predicted"/>
<gene>
    <name evidence="1" type="ORF">OXU80_18990</name>
</gene>
<accession>A0ACD4NJ54</accession>
<evidence type="ECO:0000313" key="2">
    <source>
        <dbReference type="Proteomes" id="UP001163223"/>
    </source>
</evidence>